<evidence type="ECO:0000256" key="2">
    <source>
        <dbReference type="ARBA" id="ARBA00022630"/>
    </source>
</evidence>
<evidence type="ECO:0000256" key="3">
    <source>
        <dbReference type="ARBA" id="ARBA00022643"/>
    </source>
</evidence>
<dbReference type="CDD" id="cd02146">
    <property type="entry name" value="NfsA-like"/>
    <property type="match status" value="1"/>
</dbReference>
<dbReference type="InterPro" id="IPR000415">
    <property type="entry name" value="Nitroreductase-like"/>
</dbReference>
<comment type="similarity">
    <text evidence="1 5">Belongs to the flavin oxidoreductase frp family.</text>
</comment>
<keyword evidence="5" id="KW-0521">NADP</keyword>
<reference evidence="8" key="1">
    <citation type="journal article" date="2019" name="Int. J. Syst. Evol. Microbiol.">
        <title>The Global Catalogue of Microorganisms (GCM) 10K type strain sequencing project: providing services to taxonomists for standard genome sequencing and annotation.</title>
        <authorList>
            <consortium name="The Broad Institute Genomics Platform"/>
            <consortium name="The Broad Institute Genome Sequencing Center for Infectious Disease"/>
            <person name="Wu L."/>
            <person name="Ma J."/>
        </authorList>
    </citation>
    <scope>NUCLEOTIDE SEQUENCE [LARGE SCALE GENOMIC DNA]</scope>
    <source>
        <strain evidence="8">DT72</strain>
    </source>
</reference>
<dbReference type="InterPro" id="IPR016446">
    <property type="entry name" value="Flavin_OxRdtase_Frp"/>
</dbReference>
<gene>
    <name evidence="7" type="ORF">ACFSJG_09495</name>
</gene>
<accession>A0ABW4P4R9</accession>
<organism evidence="7 8">
    <name type="scientific">Rhodococcus gannanensis</name>
    <dbReference type="NCBI Taxonomy" id="1960308"/>
    <lineage>
        <taxon>Bacteria</taxon>
        <taxon>Bacillati</taxon>
        <taxon>Actinomycetota</taxon>
        <taxon>Actinomycetes</taxon>
        <taxon>Mycobacteriales</taxon>
        <taxon>Nocardiaceae</taxon>
        <taxon>Rhodococcus</taxon>
    </lineage>
</organism>
<dbReference type="PIRSF" id="PIRSF005426">
    <property type="entry name" value="Frp"/>
    <property type="match status" value="1"/>
</dbReference>
<feature type="domain" description="Nitroreductase" evidence="6">
    <location>
        <begin position="97"/>
        <end position="195"/>
    </location>
</feature>
<evidence type="ECO:0000256" key="5">
    <source>
        <dbReference type="PIRNR" id="PIRNR005426"/>
    </source>
</evidence>
<comment type="caution">
    <text evidence="7">The sequence shown here is derived from an EMBL/GenBank/DDBJ whole genome shotgun (WGS) entry which is preliminary data.</text>
</comment>
<dbReference type="EMBL" id="JBHUFB010000009">
    <property type="protein sequence ID" value="MFD1812445.1"/>
    <property type="molecule type" value="Genomic_DNA"/>
</dbReference>
<keyword evidence="4 5" id="KW-0560">Oxidoreductase</keyword>
<dbReference type="PANTHER" id="PTHR43425">
    <property type="entry name" value="OXYGEN-INSENSITIVE NADPH NITROREDUCTASE"/>
    <property type="match status" value="1"/>
</dbReference>
<dbReference type="Pfam" id="PF00881">
    <property type="entry name" value="Nitroreductase"/>
    <property type="match status" value="2"/>
</dbReference>
<sequence length="280" mass="30130">MTAVHDPTAARDTDAALLAGRYGSVPGTTPEVTDVIRQQLAHRSVRSFRTDPVSDAAVEAVVAAAQSAPTSSNLQTWSVVVVRDPDLKDRLAALSGDQEFIRQAPVFLVWLVDFARIAQLADRRGHGLEGADYVESALVGFVDVSLAAQNASLAAESLGLGTVFVGAARNNPEELAAELRLPGRVVAAFGLAVGYPAESDTSRVKPRLPQVAVVHHDRYQEHTQLPAVDEYERTIGAFYEGEGLAHSWIERVLARFGTVAGLNGRDRIGEALRNRGFDLR</sequence>
<evidence type="ECO:0000259" key="6">
    <source>
        <dbReference type="Pfam" id="PF00881"/>
    </source>
</evidence>
<keyword evidence="8" id="KW-1185">Reference proteome</keyword>
<feature type="domain" description="Nitroreductase" evidence="6">
    <location>
        <begin position="42"/>
        <end position="95"/>
    </location>
</feature>
<dbReference type="RefSeq" id="WP_378484949.1">
    <property type="nucleotide sequence ID" value="NZ_JBHUFB010000009.1"/>
</dbReference>
<evidence type="ECO:0000256" key="1">
    <source>
        <dbReference type="ARBA" id="ARBA00008366"/>
    </source>
</evidence>
<evidence type="ECO:0000313" key="8">
    <source>
        <dbReference type="Proteomes" id="UP001597286"/>
    </source>
</evidence>
<name>A0ABW4P4R9_9NOCA</name>
<evidence type="ECO:0000313" key="7">
    <source>
        <dbReference type="EMBL" id="MFD1812445.1"/>
    </source>
</evidence>
<dbReference type="PANTHER" id="PTHR43425:SF2">
    <property type="entry name" value="OXYGEN-INSENSITIVE NADPH NITROREDUCTASE"/>
    <property type="match status" value="1"/>
</dbReference>
<keyword evidence="3 5" id="KW-0288">FMN</keyword>
<dbReference type="Gene3D" id="3.40.109.10">
    <property type="entry name" value="NADH Oxidase"/>
    <property type="match status" value="1"/>
</dbReference>
<keyword evidence="2 5" id="KW-0285">Flavoprotein</keyword>
<evidence type="ECO:0000256" key="4">
    <source>
        <dbReference type="ARBA" id="ARBA00023002"/>
    </source>
</evidence>
<proteinExistence type="inferred from homology"/>
<dbReference type="InterPro" id="IPR029479">
    <property type="entry name" value="Nitroreductase"/>
</dbReference>
<protein>
    <submittedName>
        <fullName evidence="7">NADPH-dependent oxidoreductase</fullName>
    </submittedName>
</protein>
<dbReference type="Proteomes" id="UP001597286">
    <property type="component" value="Unassembled WGS sequence"/>
</dbReference>
<dbReference type="SUPFAM" id="SSF55469">
    <property type="entry name" value="FMN-dependent nitroreductase-like"/>
    <property type="match status" value="1"/>
</dbReference>